<dbReference type="Gene3D" id="3.30.420.130">
    <property type="entry name" value="Dinitrogenase iron-molybdenum cofactor biosynthesis domain"/>
    <property type="match status" value="1"/>
</dbReference>
<name>X0W9Y3_9ZZZZ</name>
<comment type="caution">
    <text evidence="2">The sequence shown here is derived from an EMBL/GenBank/DDBJ whole genome shotgun (WGS) entry which is preliminary data.</text>
</comment>
<accession>X0W9Y3</accession>
<dbReference type="InterPro" id="IPR036105">
    <property type="entry name" value="DiNase_FeMo-co_biosyn_sf"/>
</dbReference>
<dbReference type="SUPFAM" id="SSF53146">
    <property type="entry name" value="Nitrogenase accessory factor-like"/>
    <property type="match status" value="1"/>
</dbReference>
<feature type="domain" description="Dinitrogenase iron-molybdenum cofactor biosynthesis" evidence="1">
    <location>
        <begin position="16"/>
        <end position="104"/>
    </location>
</feature>
<dbReference type="Pfam" id="PF02579">
    <property type="entry name" value="Nitro_FeMo-Co"/>
    <property type="match status" value="1"/>
</dbReference>
<sequence>MNQVIGIPSDGPELSDAISEHFGHCRYYVGIEIDEEKNVKKLFSLQNNGHQGCMEPVNDMKQRSVTDMIVGGIGGRPYAGFTHYGIGLFKGVKGTLSDNIQLFLQGNLQSLNEPQCAGSGSGHSDHNCQ</sequence>
<reference evidence="2" key="1">
    <citation type="journal article" date="2014" name="Front. Microbiol.">
        <title>High frequency of phylogenetically diverse reductive dehalogenase-homologous genes in deep subseafloor sedimentary metagenomes.</title>
        <authorList>
            <person name="Kawai M."/>
            <person name="Futagami T."/>
            <person name="Toyoda A."/>
            <person name="Takaki Y."/>
            <person name="Nishi S."/>
            <person name="Hori S."/>
            <person name="Arai W."/>
            <person name="Tsubouchi T."/>
            <person name="Morono Y."/>
            <person name="Uchiyama I."/>
            <person name="Ito T."/>
            <person name="Fujiyama A."/>
            <person name="Inagaki F."/>
            <person name="Takami H."/>
        </authorList>
    </citation>
    <scope>NUCLEOTIDE SEQUENCE</scope>
    <source>
        <strain evidence="2">Expedition CK06-06</strain>
    </source>
</reference>
<dbReference type="PANTHER" id="PTHR42983">
    <property type="entry name" value="DINITROGENASE IRON-MOLYBDENUM COFACTOR PROTEIN-RELATED"/>
    <property type="match status" value="1"/>
</dbReference>
<proteinExistence type="predicted"/>
<gene>
    <name evidence="2" type="ORF">S01H1_52929</name>
</gene>
<dbReference type="AlphaFoldDB" id="X0W9Y3"/>
<protein>
    <recommendedName>
        <fullName evidence="1">Dinitrogenase iron-molybdenum cofactor biosynthesis domain-containing protein</fullName>
    </recommendedName>
</protein>
<dbReference type="PANTHER" id="PTHR42983:SF1">
    <property type="entry name" value="IRON-MOLYBDENUM PROTEIN"/>
    <property type="match status" value="1"/>
</dbReference>
<evidence type="ECO:0000313" key="2">
    <source>
        <dbReference type="EMBL" id="GAG20017.1"/>
    </source>
</evidence>
<evidence type="ECO:0000259" key="1">
    <source>
        <dbReference type="Pfam" id="PF02579"/>
    </source>
</evidence>
<dbReference type="EMBL" id="BARS01034239">
    <property type="protein sequence ID" value="GAG20017.1"/>
    <property type="molecule type" value="Genomic_DNA"/>
</dbReference>
<organism evidence="2">
    <name type="scientific">marine sediment metagenome</name>
    <dbReference type="NCBI Taxonomy" id="412755"/>
    <lineage>
        <taxon>unclassified sequences</taxon>
        <taxon>metagenomes</taxon>
        <taxon>ecological metagenomes</taxon>
    </lineage>
</organism>
<dbReference type="InterPro" id="IPR003731">
    <property type="entry name" value="Di-Nase_FeMo-co_biosynth"/>
</dbReference>